<reference evidence="1 2" key="2">
    <citation type="journal article" date="2022" name="Mol. Ecol. Resour.">
        <title>The genomes of chicory, endive, great burdock and yacon provide insights into Asteraceae paleo-polyploidization history and plant inulin production.</title>
        <authorList>
            <person name="Fan W."/>
            <person name="Wang S."/>
            <person name="Wang H."/>
            <person name="Wang A."/>
            <person name="Jiang F."/>
            <person name="Liu H."/>
            <person name="Zhao H."/>
            <person name="Xu D."/>
            <person name="Zhang Y."/>
        </authorList>
    </citation>
    <scope>NUCLEOTIDE SEQUENCE [LARGE SCALE GENOMIC DNA]</scope>
    <source>
        <strain evidence="2">cv. Punajuju</strain>
        <tissue evidence="1">Leaves</tissue>
    </source>
</reference>
<dbReference type="Proteomes" id="UP001055811">
    <property type="component" value="Linkage Group LG03"/>
</dbReference>
<reference evidence="2" key="1">
    <citation type="journal article" date="2022" name="Mol. Ecol. Resour.">
        <title>The genomes of chicory, endive, great burdock and yacon provide insights into Asteraceae palaeo-polyploidization history and plant inulin production.</title>
        <authorList>
            <person name="Fan W."/>
            <person name="Wang S."/>
            <person name="Wang H."/>
            <person name="Wang A."/>
            <person name="Jiang F."/>
            <person name="Liu H."/>
            <person name="Zhao H."/>
            <person name="Xu D."/>
            <person name="Zhang Y."/>
        </authorList>
    </citation>
    <scope>NUCLEOTIDE SEQUENCE [LARGE SCALE GENOMIC DNA]</scope>
    <source>
        <strain evidence="2">cv. Punajuju</strain>
    </source>
</reference>
<comment type="caution">
    <text evidence="1">The sequence shown here is derived from an EMBL/GenBank/DDBJ whole genome shotgun (WGS) entry which is preliminary data.</text>
</comment>
<gene>
    <name evidence="1" type="ORF">L2E82_15186</name>
</gene>
<keyword evidence="2" id="KW-1185">Reference proteome</keyword>
<sequence>MSCIKFHDVIAPYVDDYTSTYVGVMMMKEQCIPFGVGLKSAKSIYIAGEETLRKDGEEKEIMEKRILPSLGKVSNIEIQRAVLDASYVEKVGMLESNKVVLSRKVSSLWVLHKGLVRVVSQVAGSSHG</sequence>
<evidence type="ECO:0000313" key="2">
    <source>
        <dbReference type="Proteomes" id="UP001055811"/>
    </source>
</evidence>
<protein>
    <submittedName>
        <fullName evidence="1">Uncharacterized protein</fullName>
    </submittedName>
</protein>
<evidence type="ECO:0000313" key="1">
    <source>
        <dbReference type="EMBL" id="KAI3765159.1"/>
    </source>
</evidence>
<organism evidence="1 2">
    <name type="scientific">Cichorium intybus</name>
    <name type="common">Chicory</name>
    <dbReference type="NCBI Taxonomy" id="13427"/>
    <lineage>
        <taxon>Eukaryota</taxon>
        <taxon>Viridiplantae</taxon>
        <taxon>Streptophyta</taxon>
        <taxon>Embryophyta</taxon>
        <taxon>Tracheophyta</taxon>
        <taxon>Spermatophyta</taxon>
        <taxon>Magnoliopsida</taxon>
        <taxon>eudicotyledons</taxon>
        <taxon>Gunneridae</taxon>
        <taxon>Pentapetalae</taxon>
        <taxon>asterids</taxon>
        <taxon>campanulids</taxon>
        <taxon>Asterales</taxon>
        <taxon>Asteraceae</taxon>
        <taxon>Cichorioideae</taxon>
        <taxon>Cichorieae</taxon>
        <taxon>Cichoriinae</taxon>
        <taxon>Cichorium</taxon>
    </lineage>
</organism>
<name>A0ACB9F1J5_CICIN</name>
<proteinExistence type="predicted"/>
<dbReference type="EMBL" id="CM042011">
    <property type="protein sequence ID" value="KAI3765159.1"/>
    <property type="molecule type" value="Genomic_DNA"/>
</dbReference>
<accession>A0ACB9F1J5</accession>